<dbReference type="PROSITE" id="PS00216">
    <property type="entry name" value="SUGAR_TRANSPORT_1"/>
    <property type="match status" value="1"/>
</dbReference>
<feature type="transmembrane region" description="Helical" evidence="6">
    <location>
        <begin position="220"/>
        <end position="240"/>
    </location>
</feature>
<keyword evidence="9" id="KW-1185">Reference proteome</keyword>
<feature type="transmembrane region" description="Helical" evidence="6">
    <location>
        <begin position="187"/>
        <end position="208"/>
    </location>
</feature>
<dbReference type="PANTHER" id="PTHR23501">
    <property type="entry name" value="MAJOR FACILITATOR SUPERFAMILY"/>
    <property type="match status" value="1"/>
</dbReference>
<feature type="transmembrane region" description="Helical" evidence="6">
    <location>
        <begin position="480"/>
        <end position="499"/>
    </location>
</feature>
<dbReference type="InterPro" id="IPR005829">
    <property type="entry name" value="Sugar_transporter_CS"/>
</dbReference>
<feature type="transmembrane region" description="Helical" evidence="6">
    <location>
        <begin position="260"/>
        <end position="281"/>
    </location>
</feature>
<keyword evidence="4 6" id="KW-1133">Transmembrane helix</keyword>
<evidence type="ECO:0000256" key="1">
    <source>
        <dbReference type="ARBA" id="ARBA00004141"/>
    </source>
</evidence>
<feature type="transmembrane region" description="Helical" evidence="6">
    <location>
        <begin position="353"/>
        <end position="371"/>
    </location>
</feature>
<dbReference type="InterPro" id="IPR010573">
    <property type="entry name" value="MFS_Str1/Tri12-like"/>
</dbReference>
<protein>
    <recommendedName>
        <fullName evidence="7">Major facilitator superfamily (MFS) profile domain-containing protein</fullName>
    </recommendedName>
</protein>
<feature type="transmembrane region" description="Helical" evidence="6">
    <location>
        <begin position="81"/>
        <end position="101"/>
    </location>
</feature>
<feature type="transmembrane region" description="Helical" evidence="6">
    <location>
        <begin position="113"/>
        <end position="136"/>
    </location>
</feature>
<feature type="domain" description="Major facilitator superfamily (MFS) profile" evidence="7">
    <location>
        <begin position="1"/>
        <end position="503"/>
    </location>
</feature>
<name>A0ABP0CS94_9PEZI</name>
<evidence type="ECO:0000313" key="9">
    <source>
        <dbReference type="Proteomes" id="UP001642482"/>
    </source>
</evidence>
<evidence type="ECO:0000256" key="5">
    <source>
        <dbReference type="ARBA" id="ARBA00023136"/>
    </source>
</evidence>
<evidence type="ECO:0000256" key="6">
    <source>
        <dbReference type="SAM" id="Phobius"/>
    </source>
</evidence>
<feature type="transmembrane region" description="Helical" evidence="6">
    <location>
        <begin position="328"/>
        <end position="347"/>
    </location>
</feature>
<dbReference type="Gene3D" id="1.20.1250.20">
    <property type="entry name" value="MFS general substrate transporter like domains"/>
    <property type="match status" value="2"/>
</dbReference>
<dbReference type="PANTHER" id="PTHR23501:SF109">
    <property type="entry name" value="MAJOR FACILITATOR SUPERFAMILY (MFS) PROFILE DOMAIN-CONTAINING PROTEIN-RELATED"/>
    <property type="match status" value="1"/>
</dbReference>
<reference evidence="8 9" key="1">
    <citation type="submission" date="2024-01" db="EMBL/GenBank/DDBJ databases">
        <authorList>
            <person name="Allen C."/>
            <person name="Tagirdzhanova G."/>
        </authorList>
    </citation>
    <scope>NUCLEOTIDE SEQUENCE [LARGE SCALE GENOMIC DNA]</scope>
</reference>
<dbReference type="EMBL" id="CAWUHD010000141">
    <property type="protein sequence ID" value="CAK7234958.1"/>
    <property type="molecule type" value="Genomic_DNA"/>
</dbReference>
<comment type="subcellular location">
    <subcellularLocation>
        <location evidence="1">Membrane</location>
        <topology evidence="1">Multi-pass membrane protein</topology>
    </subcellularLocation>
</comment>
<keyword evidence="3 6" id="KW-0812">Transmembrane</keyword>
<gene>
    <name evidence="8" type="ORF">SEUCBS140593_009122</name>
</gene>
<feature type="transmembrane region" description="Helical" evidence="6">
    <location>
        <begin position="56"/>
        <end position="75"/>
    </location>
</feature>
<feature type="transmembrane region" description="Helical" evidence="6">
    <location>
        <begin position="301"/>
        <end position="321"/>
    </location>
</feature>
<dbReference type="InterPro" id="IPR036259">
    <property type="entry name" value="MFS_trans_sf"/>
</dbReference>
<dbReference type="PROSITE" id="PS50850">
    <property type="entry name" value="MFS"/>
    <property type="match status" value="1"/>
</dbReference>
<organism evidence="8 9">
    <name type="scientific">Sporothrix eucalyptigena</name>
    <dbReference type="NCBI Taxonomy" id="1812306"/>
    <lineage>
        <taxon>Eukaryota</taxon>
        <taxon>Fungi</taxon>
        <taxon>Dikarya</taxon>
        <taxon>Ascomycota</taxon>
        <taxon>Pezizomycotina</taxon>
        <taxon>Sordariomycetes</taxon>
        <taxon>Sordariomycetidae</taxon>
        <taxon>Ophiostomatales</taxon>
        <taxon>Ophiostomataceae</taxon>
        <taxon>Sporothrix</taxon>
    </lineage>
</organism>
<comment type="caution">
    <text evidence="8">The sequence shown here is derived from an EMBL/GenBank/DDBJ whole genome shotgun (WGS) entry which is preliminary data.</text>
</comment>
<evidence type="ECO:0000256" key="3">
    <source>
        <dbReference type="ARBA" id="ARBA00022692"/>
    </source>
</evidence>
<sequence length="525" mass="56152">MAGIGSFAFITPILGNIDTDIGPSSNVGWYSTAWILCQGIGSLFGGRVSDIFGRRWVFIMGSVFGLVGSIIAATATSMNQIIGAGVISGLGGGVQVSWFWVVSELVPMKWRYLANSGAYVIAIPTNSVGAKLAYTFQHNTSVRWRGCFYFLIACNAVSVLLWYLFYHPPTFKMLHRRQAFKTLLMSFDWIGLLIYVGSLWTFLMGLGWGGGTYPWKSAPVIASILAGAAGFVVLLLWEAFLPIKQTTPFIPLHLLRNGPLMVVTGITGIGASIYYGTTVIWPQAVAVLYTEYSSSYIGTLYSVVIICYTSGLFVGGIVATFAGNKYPVIVSMTIAAPFLAAAGTNFLDLSLTLGLILPGALAVGFMEGIALTNTSFPLLTQEEIGTAGGLSQTIRLLIGNVAVTVYSATLRTRLSNTIPSNVNPAAQQAGLPESSLPSLLSALSGLVPLDASYVPGLTPAVSEAATTAYKVANAQAFKTVFLVTLAFSVPGMILCWFIKKDDPSKMNFVAQHIHDTKDEKKIESQ</sequence>
<evidence type="ECO:0000256" key="2">
    <source>
        <dbReference type="ARBA" id="ARBA00022448"/>
    </source>
</evidence>
<dbReference type="Proteomes" id="UP001642482">
    <property type="component" value="Unassembled WGS sequence"/>
</dbReference>
<evidence type="ECO:0000256" key="4">
    <source>
        <dbReference type="ARBA" id="ARBA00022989"/>
    </source>
</evidence>
<evidence type="ECO:0000259" key="7">
    <source>
        <dbReference type="PROSITE" id="PS50850"/>
    </source>
</evidence>
<feature type="transmembrane region" description="Helical" evidence="6">
    <location>
        <begin position="148"/>
        <end position="166"/>
    </location>
</feature>
<feature type="transmembrane region" description="Helical" evidence="6">
    <location>
        <begin position="27"/>
        <end position="44"/>
    </location>
</feature>
<dbReference type="SUPFAM" id="SSF103473">
    <property type="entry name" value="MFS general substrate transporter"/>
    <property type="match status" value="2"/>
</dbReference>
<dbReference type="InterPro" id="IPR020846">
    <property type="entry name" value="MFS_dom"/>
</dbReference>
<dbReference type="Pfam" id="PF06609">
    <property type="entry name" value="TRI12"/>
    <property type="match status" value="1"/>
</dbReference>
<evidence type="ECO:0000313" key="8">
    <source>
        <dbReference type="EMBL" id="CAK7234958.1"/>
    </source>
</evidence>
<proteinExistence type="predicted"/>
<accession>A0ABP0CS94</accession>
<keyword evidence="5 6" id="KW-0472">Membrane</keyword>
<keyword evidence="2" id="KW-0813">Transport</keyword>